<dbReference type="SUPFAM" id="SSF63829">
    <property type="entry name" value="Calcium-dependent phosphotriesterase"/>
    <property type="match status" value="1"/>
</dbReference>
<reference evidence="2 3" key="1">
    <citation type="submission" date="2019-08" db="EMBL/GenBank/DDBJ databases">
        <title>Hyperibacter terrae gen. nov., sp. nov. and Hyperibacter viscosus sp. nov., two new members in the family Rhodospirillaceae isolated from the rhizosphere of Hypericum perforatum.</title>
        <authorList>
            <person name="Noviana Z."/>
        </authorList>
    </citation>
    <scope>NUCLEOTIDE SEQUENCE [LARGE SCALE GENOMIC DNA]</scope>
    <source>
        <strain evidence="2 3">R5959</strain>
    </source>
</reference>
<keyword evidence="1" id="KW-0732">Signal</keyword>
<dbReference type="OrthoDB" id="7055541at2"/>
<evidence type="ECO:0000313" key="2">
    <source>
        <dbReference type="EMBL" id="QEX22599.1"/>
    </source>
</evidence>
<evidence type="ECO:0000313" key="3">
    <source>
        <dbReference type="Proteomes" id="UP000325797"/>
    </source>
</evidence>
<proteinExistence type="predicted"/>
<feature type="chain" id="PRO_5023920730" evidence="1">
    <location>
        <begin position="35"/>
        <end position="275"/>
    </location>
</feature>
<dbReference type="KEGG" id="hadh:FRZ61_25310"/>
<dbReference type="Proteomes" id="UP000325797">
    <property type="component" value="Chromosome"/>
</dbReference>
<keyword evidence="3" id="KW-1185">Reference proteome</keyword>
<sequence>MTISITAAFARHLKLTGAAAMLVCLFIGHSTAPAADPLAPPDGWWVYKTGELSDADRECVAHAWVNRFAQVSNGTLQLNSGPAILPGPLNVPYAGGRLAGVNLGEWGGKLEWAASNGSTRATILAENVLSLVHAPFGNFLLTGSPGWLGDGDGAIWRLSDESVIPPTATHIANVQGMPGASFLSPHGSIVIVTPAQLVRVPSSGSMQTILSVDFRGLFPSSIVEMPDGVIYIGMRHFLVRLVPAAGSYRLDWLLPADCPRFKPADHDCVCSASEP</sequence>
<feature type="signal peptide" evidence="1">
    <location>
        <begin position="1"/>
        <end position="34"/>
    </location>
</feature>
<dbReference type="RefSeq" id="WP_151118067.1">
    <property type="nucleotide sequence ID" value="NZ_CP042582.1"/>
</dbReference>
<organism evidence="2 3">
    <name type="scientific">Hypericibacter adhaerens</name>
    <dbReference type="NCBI Taxonomy" id="2602016"/>
    <lineage>
        <taxon>Bacteria</taxon>
        <taxon>Pseudomonadati</taxon>
        <taxon>Pseudomonadota</taxon>
        <taxon>Alphaproteobacteria</taxon>
        <taxon>Rhodospirillales</taxon>
        <taxon>Dongiaceae</taxon>
        <taxon>Hypericibacter</taxon>
    </lineage>
</organism>
<evidence type="ECO:0000256" key="1">
    <source>
        <dbReference type="SAM" id="SignalP"/>
    </source>
</evidence>
<dbReference type="EMBL" id="CP042582">
    <property type="protein sequence ID" value="QEX22599.1"/>
    <property type="molecule type" value="Genomic_DNA"/>
</dbReference>
<name>A0A5J6MYD9_9PROT</name>
<gene>
    <name evidence="2" type="ORF">FRZ61_25310</name>
</gene>
<dbReference type="AlphaFoldDB" id="A0A5J6MYD9"/>
<accession>A0A5J6MYD9</accession>
<protein>
    <submittedName>
        <fullName evidence="2">Uncharacterized protein</fullName>
    </submittedName>
</protein>